<name>A0A9D8K9H3_9DELT</name>
<accession>A0A9D8K9H3</accession>
<dbReference type="Pfam" id="PF07311">
    <property type="entry name" value="Dodecin"/>
    <property type="match status" value="1"/>
</dbReference>
<gene>
    <name evidence="1" type="ORF">JW984_01300</name>
</gene>
<dbReference type="Proteomes" id="UP000809273">
    <property type="component" value="Unassembled WGS sequence"/>
</dbReference>
<sequence length="69" mass="7855">MSERVARVSEVISGSSVSFDDAIKKGLKRATSTLRNIVGLKVKEFRIHVEDGEIEEYRVNMDIIFLLEE</sequence>
<dbReference type="EMBL" id="JAFGIX010000006">
    <property type="protein sequence ID" value="MBN1571810.1"/>
    <property type="molecule type" value="Genomic_DNA"/>
</dbReference>
<proteinExistence type="predicted"/>
<evidence type="ECO:0000313" key="1">
    <source>
        <dbReference type="EMBL" id="MBN1571810.1"/>
    </source>
</evidence>
<reference evidence="1" key="1">
    <citation type="journal article" date="2021" name="Environ. Microbiol.">
        <title>Genomic characterization of three novel Desulfobacterota classes expand the metabolic and phylogenetic diversity of the phylum.</title>
        <authorList>
            <person name="Murphy C.L."/>
            <person name="Biggerstaff J."/>
            <person name="Eichhorn A."/>
            <person name="Ewing E."/>
            <person name="Shahan R."/>
            <person name="Soriano D."/>
            <person name="Stewart S."/>
            <person name="VanMol K."/>
            <person name="Walker R."/>
            <person name="Walters P."/>
            <person name="Elshahed M.S."/>
            <person name="Youssef N.H."/>
        </authorList>
    </citation>
    <scope>NUCLEOTIDE SEQUENCE</scope>
    <source>
        <strain evidence="1">Zod_Metabat.24</strain>
    </source>
</reference>
<dbReference type="PANTHER" id="PTHR39324:SF1">
    <property type="entry name" value="CALCIUM DODECIN"/>
    <property type="match status" value="1"/>
</dbReference>
<reference evidence="1" key="2">
    <citation type="submission" date="2021-01" db="EMBL/GenBank/DDBJ databases">
        <authorList>
            <person name="Hahn C.R."/>
            <person name="Youssef N.H."/>
            <person name="Elshahed M."/>
        </authorList>
    </citation>
    <scope>NUCLEOTIDE SEQUENCE</scope>
    <source>
        <strain evidence="1">Zod_Metabat.24</strain>
    </source>
</reference>
<evidence type="ECO:0000313" key="2">
    <source>
        <dbReference type="Proteomes" id="UP000809273"/>
    </source>
</evidence>
<protein>
    <submittedName>
        <fullName evidence="1">Dodecin domain-containing protein</fullName>
    </submittedName>
</protein>
<dbReference type="InterPro" id="IPR009923">
    <property type="entry name" value="Dodecin"/>
</dbReference>
<dbReference type="InterPro" id="IPR036694">
    <property type="entry name" value="Dodecin-like_sf"/>
</dbReference>
<dbReference type="InterPro" id="IPR025543">
    <property type="entry name" value="Dodecin-like"/>
</dbReference>
<dbReference type="Gene3D" id="3.30.1660.10">
    <property type="entry name" value="Flavin-binding protein dodecin"/>
    <property type="match status" value="1"/>
</dbReference>
<dbReference type="AlphaFoldDB" id="A0A9D8K9H3"/>
<dbReference type="PANTHER" id="PTHR39324">
    <property type="entry name" value="CALCIUM DODECIN"/>
    <property type="match status" value="1"/>
</dbReference>
<comment type="caution">
    <text evidence="1">The sequence shown here is derived from an EMBL/GenBank/DDBJ whole genome shotgun (WGS) entry which is preliminary data.</text>
</comment>
<dbReference type="SUPFAM" id="SSF89807">
    <property type="entry name" value="Dodecin-like"/>
    <property type="match status" value="1"/>
</dbReference>
<organism evidence="1 2">
    <name type="scientific">Candidatus Zymogenus saltonus</name>
    <dbReference type="NCBI Taxonomy" id="2844893"/>
    <lineage>
        <taxon>Bacteria</taxon>
        <taxon>Deltaproteobacteria</taxon>
        <taxon>Candidatus Zymogenia</taxon>
        <taxon>Candidatus Zymogeniales</taxon>
        <taxon>Candidatus Zymogenaceae</taxon>
        <taxon>Candidatus Zymogenus</taxon>
    </lineage>
</organism>